<dbReference type="InterPro" id="IPR000843">
    <property type="entry name" value="HTH_LacI"/>
</dbReference>
<dbReference type="InterPro" id="IPR046335">
    <property type="entry name" value="LacI/GalR-like_sensor"/>
</dbReference>
<gene>
    <name evidence="5" type="ORF">NC799_17150</name>
</gene>
<keyword evidence="3" id="KW-0804">Transcription</keyword>
<organism evidence="5 6">
    <name type="scientific">Aquibacillus salsiterrae</name>
    <dbReference type="NCBI Taxonomy" id="2950439"/>
    <lineage>
        <taxon>Bacteria</taxon>
        <taxon>Bacillati</taxon>
        <taxon>Bacillota</taxon>
        <taxon>Bacilli</taxon>
        <taxon>Bacillales</taxon>
        <taxon>Bacillaceae</taxon>
        <taxon>Aquibacillus</taxon>
    </lineage>
</organism>
<dbReference type="InterPro" id="IPR028082">
    <property type="entry name" value="Peripla_BP_I"/>
</dbReference>
<protein>
    <submittedName>
        <fullName evidence="5">LacI family transcriptional regulator</fullName>
    </submittedName>
</protein>
<keyword evidence="1" id="KW-0805">Transcription regulation</keyword>
<evidence type="ECO:0000256" key="3">
    <source>
        <dbReference type="ARBA" id="ARBA00023163"/>
    </source>
</evidence>
<sequence>MGITIKDVAKQAGVAASTVSRVISNNPRISEATKKRVRKAMKDLGYHPNIHARSLANKSTQAIGVVLPSSDKALQNPFFPEVLRGISGIAHEQDYSIYISTGITEEEIYEGVKRMVHGNRVDGVVLLYSRVNDRLHDYLIENNFPFVVIGKPYHQIDAITHIDNDNITAAKTITNYLIDLGHERIGFIGGDRDLVVTLDRMQGYHLALEEANLPVKEEYHIHEEFLKSGGQEAVHKLMSLTEPPTGVVIVDDLMAFGVITMLDEFGLKVPDDISIVSFNNIYLSQLTMPPLTTVDIHIYELGVQATKCLIEKVKNKLEPAKRIIVPYTIIERNSAVDKK</sequence>
<dbReference type="Gene3D" id="1.10.260.40">
    <property type="entry name" value="lambda repressor-like DNA-binding domains"/>
    <property type="match status" value="1"/>
</dbReference>
<dbReference type="Pfam" id="PF00356">
    <property type="entry name" value="LacI"/>
    <property type="match status" value="1"/>
</dbReference>
<dbReference type="CDD" id="cd06294">
    <property type="entry name" value="PBP1_MalR-like"/>
    <property type="match status" value="1"/>
</dbReference>
<dbReference type="SMART" id="SM00354">
    <property type="entry name" value="HTH_LACI"/>
    <property type="match status" value="1"/>
</dbReference>
<dbReference type="PANTHER" id="PTHR30146">
    <property type="entry name" value="LACI-RELATED TRANSCRIPTIONAL REPRESSOR"/>
    <property type="match status" value="1"/>
</dbReference>
<feature type="domain" description="HTH lacI-type" evidence="4">
    <location>
        <begin position="3"/>
        <end position="57"/>
    </location>
</feature>
<dbReference type="SUPFAM" id="SSF53822">
    <property type="entry name" value="Periplasmic binding protein-like I"/>
    <property type="match status" value="1"/>
</dbReference>
<reference evidence="5" key="1">
    <citation type="submission" date="2022-06" db="EMBL/GenBank/DDBJ databases">
        <title>Aquibacillus sp. a new bacterium isolated from soil saline samples.</title>
        <authorList>
            <person name="Galisteo C."/>
            <person name="De La Haba R."/>
            <person name="Sanchez-Porro C."/>
            <person name="Ventosa A."/>
        </authorList>
    </citation>
    <scope>NUCLEOTIDE SEQUENCE</scope>
    <source>
        <strain evidence="5">3ASR75-54</strain>
    </source>
</reference>
<keyword evidence="2" id="KW-0238">DNA-binding</keyword>
<dbReference type="PANTHER" id="PTHR30146:SF109">
    <property type="entry name" value="HTH-TYPE TRANSCRIPTIONAL REGULATOR GALS"/>
    <property type="match status" value="1"/>
</dbReference>
<accession>A0A9X3WHK2</accession>
<dbReference type="EMBL" id="JAMQKC010000033">
    <property type="protein sequence ID" value="MDC3418590.1"/>
    <property type="molecule type" value="Genomic_DNA"/>
</dbReference>
<evidence type="ECO:0000256" key="2">
    <source>
        <dbReference type="ARBA" id="ARBA00023125"/>
    </source>
</evidence>
<dbReference type="PROSITE" id="PS50932">
    <property type="entry name" value="HTH_LACI_2"/>
    <property type="match status" value="1"/>
</dbReference>
<dbReference type="GO" id="GO:0003700">
    <property type="term" value="F:DNA-binding transcription factor activity"/>
    <property type="evidence" value="ECO:0007669"/>
    <property type="project" value="TreeGrafter"/>
</dbReference>
<dbReference type="Gene3D" id="3.40.50.2300">
    <property type="match status" value="2"/>
</dbReference>
<dbReference type="GO" id="GO:0000976">
    <property type="term" value="F:transcription cis-regulatory region binding"/>
    <property type="evidence" value="ECO:0007669"/>
    <property type="project" value="TreeGrafter"/>
</dbReference>
<dbReference type="AlphaFoldDB" id="A0A9X3WHK2"/>
<keyword evidence="6" id="KW-1185">Reference proteome</keyword>
<evidence type="ECO:0000313" key="6">
    <source>
        <dbReference type="Proteomes" id="UP001145069"/>
    </source>
</evidence>
<dbReference type="RefSeq" id="WP_272447658.1">
    <property type="nucleotide sequence ID" value="NZ_JAMQKC010000033.1"/>
</dbReference>
<proteinExistence type="predicted"/>
<comment type="caution">
    <text evidence="5">The sequence shown here is derived from an EMBL/GenBank/DDBJ whole genome shotgun (WGS) entry which is preliminary data.</text>
</comment>
<evidence type="ECO:0000259" key="4">
    <source>
        <dbReference type="PROSITE" id="PS50932"/>
    </source>
</evidence>
<dbReference type="InterPro" id="IPR010982">
    <property type="entry name" value="Lambda_DNA-bd_dom_sf"/>
</dbReference>
<dbReference type="SUPFAM" id="SSF47413">
    <property type="entry name" value="lambda repressor-like DNA-binding domains"/>
    <property type="match status" value="1"/>
</dbReference>
<dbReference type="PRINTS" id="PR00036">
    <property type="entry name" value="HTHLACI"/>
</dbReference>
<dbReference type="CDD" id="cd01392">
    <property type="entry name" value="HTH_LacI"/>
    <property type="match status" value="1"/>
</dbReference>
<name>A0A9X3WHK2_9BACI</name>
<dbReference type="Proteomes" id="UP001145069">
    <property type="component" value="Unassembled WGS sequence"/>
</dbReference>
<evidence type="ECO:0000256" key="1">
    <source>
        <dbReference type="ARBA" id="ARBA00023015"/>
    </source>
</evidence>
<dbReference type="Pfam" id="PF13377">
    <property type="entry name" value="Peripla_BP_3"/>
    <property type="match status" value="1"/>
</dbReference>
<evidence type="ECO:0000313" key="5">
    <source>
        <dbReference type="EMBL" id="MDC3418590.1"/>
    </source>
</evidence>